<evidence type="ECO:0000313" key="5">
    <source>
        <dbReference type="Proteomes" id="UP001219568"/>
    </source>
</evidence>
<accession>A0AAD6ILF3</accession>
<dbReference type="PANTHER" id="PTHR13073">
    <property type="entry name" value="BLOC-1 COMPLEX SUBUNIT 1"/>
    <property type="match status" value="1"/>
</dbReference>
<protein>
    <recommendedName>
        <fullName evidence="2">Biogenesis of lysosome-related organelles complex 1 subunit 1</fullName>
    </recommendedName>
</protein>
<reference evidence="4" key="1">
    <citation type="journal article" date="2023" name="IMA Fungus">
        <title>Comparative genomic study of the Penicillium genus elucidates a diverse pangenome and 15 lateral gene transfer events.</title>
        <authorList>
            <person name="Petersen C."/>
            <person name="Sorensen T."/>
            <person name="Nielsen M.R."/>
            <person name="Sondergaard T.E."/>
            <person name="Sorensen J.L."/>
            <person name="Fitzpatrick D.A."/>
            <person name="Frisvad J.C."/>
            <person name="Nielsen K.L."/>
        </authorList>
    </citation>
    <scope>NUCLEOTIDE SEQUENCE</scope>
    <source>
        <strain evidence="4">IBT 15450</strain>
    </source>
</reference>
<evidence type="ECO:0000256" key="3">
    <source>
        <dbReference type="SAM" id="MobiDB-lite"/>
    </source>
</evidence>
<reference evidence="4" key="2">
    <citation type="submission" date="2023-01" db="EMBL/GenBank/DDBJ databases">
        <authorList>
            <person name="Petersen C."/>
        </authorList>
    </citation>
    <scope>NUCLEOTIDE SEQUENCE</scope>
    <source>
        <strain evidence="4">IBT 15450</strain>
    </source>
</reference>
<evidence type="ECO:0000313" key="4">
    <source>
        <dbReference type="EMBL" id="KAJ6052702.1"/>
    </source>
</evidence>
<dbReference type="EMBL" id="JAQJZL010000002">
    <property type="protein sequence ID" value="KAJ6052702.1"/>
    <property type="molecule type" value="Genomic_DNA"/>
</dbReference>
<dbReference type="GO" id="GO:0031083">
    <property type="term" value="C:BLOC-1 complex"/>
    <property type="evidence" value="ECO:0007669"/>
    <property type="project" value="InterPro"/>
</dbReference>
<dbReference type="InterPro" id="IPR009395">
    <property type="entry name" value="BLOC1S1"/>
</dbReference>
<comment type="caution">
    <text evidence="4">The sequence shown here is derived from an EMBL/GenBank/DDBJ whole genome shotgun (WGS) entry which is preliminary data.</text>
</comment>
<feature type="region of interest" description="Disordered" evidence="3">
    <location>
        <begin position="125"/>
        <end position="176"/>
    </location>
</feature>
<feature type="compositionally biased region" description="Low complexity" evidence="3">
    <location>
        <begin position="18"/>
        <end position="29"/>
    </location>
</feature>
<name>A0AAD6ILF3_PENCN</name>
<organism evidence="4 5">
    <name type="scientific">Penicillium canescens</name>
    <dbReference type="NCBI Taxonomy" id="5083"/>
    <lineage>
        <taxon>Eukaryota</taxon>
        <taxon>Fungi</taxon>
        <taxon>Dikarya</taxon>
        <taxon>Ascomycota</taxon>
        <taxon>Pezizomycotina</taxon>
        <taxon>Eurotiomycetes</taxon>
        <taxon>Eurotiomycetidae</taxon>
        <taxon>Eurotiales</taxon>
        <taxon>Aspergillaceae</taxon>
        <taxon>Penicillium</taxon>
    </lineage>
</organism>
<feature type="compositionally biased region" description="Basic and acidic residues" evidence="3">
    <location>
        <begin position="127"/>
        <end position="144"/>
    </location>
</feature>
<dbReference type="AlphaFoldDB" id="A0AAD6ILF3"/>
<dbReference type="GO" id="GO:0016197">
    <property type="term" value="P:endosomal transport"/>
    <property type="evidence" value="ECO:0007669"/>
    <property type="project" value="TreeGrafter"/>
</dbReference>
<feature type="region of interest" description="Disordered" evidence="3">
    <location>
        <begin position="1"/>
        <end position="32"/>
    </location>
</feature>
<evidence type="ECO:0000256" key="2">
    <source>
        <dbReference type="ARBA" id="ARBA00019577"/>
    </source>
</evidence>
<comment type="similarity">
    <text evidence="1">Belongs to the BLOC1S1 family.</text>
</comment>
<feature type="compositionally biased region" description="Acidic residues" evidence="3">
    <location>
        <begin position="145"/>
        <end position="158"/>
    </location>
</feature>
<dbReference type="Proteomes" id="UP001219568">
    <property type="component" value="Unassembled WGS sequence"/>
</dbReference>
<gene>
    <name evidence="4" type="ORF">N7460_003236</name>
</gene>
<proteinExistence type="inferred from homology"/>
<dbReference type="Pfam" id="PF06320">
    <property type="entry name" value="GCN5L1"/>
    <property type="match status" value="1"/>
</dbReference>
<sequence>MADQAQPQVHTPPPQPQNPTDSTPSPTTDQHQKEALAAFTATLHSVGTNLEAPLRDRAANIQSNAAALERQEAELAENTQRLARQNQQWLGFADETRDGLKEIGDVQNWAELIERDLLALEDMMDSVEGRGGSESDSGLDRGSEDGWDVDGDGDGDGEVDGHVDGDGVVKGNGNVKKVEQPARSWLRWW</sequence>
<dbReference type="PANTHER" id="PTHR13073:SF0">
    <property type="entry name" value="BIOGENESIS OF LYSOSOME-RELATED ORGANELLES COMPLEX 1 SUBUNIT 1"/>
    <property type="match status" value="1"/>
</dbReference>
<keyword evidence="5" id="KW-1185">Reference proteome</keyword>
<evidence type="ECO:0000256" key="1">
    <source>
        <dbReference type="ARBA" id="ARBA00007133"/>
    </source>
</evidence>